<evidence type="ECO:0000313" key="3">
    <source>
        <dbReference type="Proteomes" id="UP001201163"/>
    </source>
</evidence>
<protein>
    <recommendedName>
        <fullName evidence="4">Secreted protein</fullName>
    </recommendedName>
</protein>
<keyword evidence="1" id="KW-0732">Signal</keyword>
<keyword evidence="3" id="KW-1185">Reference proteome</keyword>
<evidence type="ECO:0000256" key="1">
    <source>
        <dbReference type="SAM" id="SignalP"/>
    </source>
</evidence>
<gene>
    <name evidence="2" type="ORF">EDB92DRAFT_1901835</name>
</gene>
<organism evidence="2 3">
    <name type="scientific">Lactarius akahatsu</name>
    <dbReference type="NCBI Taxonomy" id="416441"/>
    <lineage>
        <taxon>Eukaryota</taxon>
        <taxon>Fungi</taxon>
        <taxon>Dikarya</taxon>
        <taxon>Basidiomycota</taxon>
        <taxon>Agaricomycotina</taxon>
        <taxon>Agaricomycetes</taxon>
        <taxon>Russulales</taxon>
        <taxon>Russulaceae</taxon>
        <taxon>Lactarius</taxon>
    </lineage>
</organism>
<dbReference type="AlphaFoldDB" id="A0AAD4L7I1"/>
<feature type="signal peptide" evidence="1">
    <location>
        <begin position="1"/>
        <end position="24"/>
    </location>
</feature>
<evidence type="ECO:0000313" key="2">
    <source>
        <dbReference type="EMBL" id="KAH8980072.1"/>
    </source>
</evidence>
<comment type="caution">
    <text evidence="2">The sequence shown here is derived from an EMBL/GenBank/DDBJ whole genome shotgun (WGS) entry which is preliminary data.</text>
</comment>
<dbReference type="EMBL" id="JAKELL010000146">
    <property type="protein sequence ID" value="KAH8980072.1"/>
    <property type="molecule type" value="Genomic_DNA"/>
</dbReference>
<evidence type="ECO:0008006" key="4">
    <source>
        <dbReference type="Google" id="ProtNLM"/>
    </source>
</evidence>
<sequence>MSRRLRRGCIAAFMRFVSFTVWEGTEVLSLSVPVDIHRIHGMVSPCEPFFRLGGDRTPRRAATADMRRTRNSQTR</sequence>
<name>A0AAD4L7I1_9AGAM</name>
<dbReference type="Proteomes" id="UP001201163">
    <property type="component" value="Unassembled WGS sequence"/>
</dbReference>
<proteinExistence type="predicted"/>
<reference evidence="2" key="1">
    <citation type="submission" date="2022-01" db="EMBL/GenBank/DDBJ databases">
        <title>Comparative genomics reveals a dynamic genome evolution in the ectomycorrhizal milk-cap (Lactarius) mushrooms.</title>
        <authorList>
            <consortium name="DOE Joint Genome Institute"/>
            <person name="Lebreton A."/>
            <person name="Tang N."/>
            <person name="Kuo A."/>
            <person name="LaButti K."/>
            <person name="Drula E."/>
            <person name="Barry K."/>
            <person name="Clum A."/>
            <person name="Lipzen A."/>
            <person name="Mousain D."/>
            <person name="Ng V."/>
            <person name="Wang R."/>
            <person name="Wang X."/>
            <person name="Dai Y."/>
            <person name="Henrissat B."/>
            <person name="Grigoriev I.V."/>
            <person name="Guerin-Laguette A."/>
            <person name="Yu F."/>
            <person name="Martin F.M."/>
        </authorList>
    </citation>
    <scope>NUCLEOTIDE SEQUENCE</scope>
    <source>
        <strain evidence="2">QP</strain>
    </source>
</reference>
<accession>A0AAD4L7I1</accession>
<feature type="chain" id="PRO_5042255073" description="Secreted protein" evidence="1">
    <location>
        <begin position="25"/>
        <end position="75"/>
    </location>
</feature>